<dbReference type="InterPro" id="IPR015947">
    <property type="entry name" value="PUA-like_sf"/>
</dbReference>
<reference evidence="3" key="1">
    <citation type="journal article" date="2019" name="Int. J. Syst. Evol. Microbiol.">
        <title>The Global Catalogue of Microorganisms (GCM) 10K type strain sequencing project: providing services to taxonomists for standard genome sequencing and annotation.</title>
        <authorList>
            <consortium name="The Broad Institute Genomics Platform"/>
            <consortium name="The Broad Institute Genome Sequencing Center for Infectious Disease"/>
            <person name="Wu L."/>
            <person name="Ma J."/>
        </authorList>
    </citation>
    <scope>NUCLEOTIDE SEQUENCE [LARGE SCALE GENOMIC DNA]</scope>
    <source>
        <strain evidence="3">CGMCC 4.7645</strain>
    </source>
</reference>
<accession>A0ABW5G9V5</accession>
<proteinExistence type="predicted"/>
<evidence type="ECO:0000259" key="1">
    <source>
        <dbReference type="SMART" id="SM01022"/>
    </source>
</evidence>
<organism evidence="2 3">
    <name type="scientific">Amycolatopsis pigmentata</name>
    <dbReference type="NCBI Taxonomy" id="450801"/>
    <lineage>
        <taxon>Bacteria</taxon>
        <taxon>Bacillati</taxon>
        <taxon>Actinomycetota</taxon>
        <taxon>Actinomycetes</taxon>
        <taxon>Pseudonocardiales</taxon>
        <taxon>Pseudonocardiaceae</taxon>
        <taxon>Amycolatopsis</taxon>
    </lineage>
</organism>
<comment type="caution">
    <text evidence="2">The sequence shown here is derived from an EMBL/GenBank/DDBJ whole genome shotgun (WGS) entry which is preliminary data.</text>
</comment>
<evidence type="ECO:0000313" key="3">
    <source>
        <dbReference type="Proteomes" id="UP001597417"/>
    </source>
</evidence>
<dbReference type="Gene3D" id="2.30.130.30">
    <property type="entry name" value="Hypothetical protein"/>
    <property type="match status" value="1"/>
</dbReference>
<dbReference type="InterPro" id="IPR007374">
    <property type="entry name" value="ASCH_domain"/>
</dbReference>
<dbReference type="SUPFAM" id="SSF88697">
    <property type="entry name" value="PUA domain-like"/>
    <property type="match status" value="1"/>
</dbReference>
<keyword evidence="3" id="KW-1185">Reference proteome</keyword>
<dbReference type="EMBL" id="JBHUKR010000029">
    <property type="protein sequence ID" value="MFD2422492.1"/>
    <property type="molecule type" value="Genomic_DNA"/>
</dbReference>
<gene>
    <name evidence="2" type="ORF">ACFSXZ_39830</name>
</gene>
<dbReference type="Pfam" id="PF04266">
    <property type="entry name" value="ASCH"/>
    <property type="match status" value="1"/>
</dbReference>
<dbReference type="SMART" id="SM01022">
    <property type="entry name" value="ASCH"/>
    <property type="match status" value="1"/>
</dbReference>
<sequence length="499" mass="56012">MLSPNSILANALLRSIDLLRPRVLATRPNRIEFVVGTQINGAPHLGTNLVQTAAFLLAKIARREFSIDTRVRFSALDNAPYDVVLDPETHTAYQQTYFHALGKEKIAELIEGYYRAFFASLSEATDTDYAVETYTWQQATSGFRAEFLRTLERIEDIRWWMAPSHGVVHIRVPCPECGWAEKRGDRTKLAHLDEDGATFTAVCFDHGPYEAHIDPEDDQPYLDLATLYRNLVKERALGRATGTLHVMMKGGDWAFGCQLVDGALGALDTPPTNMPMRIFTPQVLAPTGAKLSKSLLREQGKGVLPTDVEPWMLDTTTWPGGVDNYVDALVWLVGELLTDPKHFFRSFTVKELGRLMTARPTEAVVRAHEMGIYKRYFDLIATGRKTTEIRVNDSSRKKIKVGSLIRFRCQGDEILTRVTRVVRYDSFDAMFDHESVSSVNPLATREEQLANIRQIYPPEREALGVVAIGIELVDPRRTAPRDAASFTTNSGAPGRTLQR</sequence>
<feature type="domain" description="ASCH" evidence="1">
    <location>
        <begin position="370"/>
        <end position="474"/>
    </location>
</feature>
<name>A0ABW5G9V5_9PSEU</name>
<evidence type="ECO:0000313" key="2">
    <source>
        <dbReference type="EMBL" id="MFD2422492.1"/>
    </source>
</evidence>
<dbReference type="Proteomes" id="UP001597417">
    <property type="component" value="Unassembled WGS sequence"/>
</dbReference>
<protein>
    <submittedName>
        <fullName evidence="2">ASCH domain-containing protein</fullName>
    </submittedName>
</protein>
<dbReference type="RefSeq" id="WP_378271588.1">
    <property type="nucleotide sequence ID" value="NZ_JBHUKR010000029.1"/>
</dbReference>